<proteinExistence type="predicted"/>
<protein>
    <submittedName>
        <fullName evidence="1">Uncharacterized protein</fullName>
    </submittedName>
</protein>
<name>A0A7V8FPX3_9BURK</name>
<dbReference type="Proteomes" id="UP000461670">
    <property type="component" value="Unassembled WGS sequence"/>
</dbReference>
<evidence type="ECO:0000313" key="2">
    <source>
        <dbReference type="Proteomes" id="UP000461670"/>
    </source>
</evidence>
<sequence>MGPTLGPGEIAVDRAAVLWEYIRRYMEEGPSVDRIPENAPEDYKKIPRYLPPIYTTYCGLPSAQQYQMEMRPGFGETTCHMISQLTCSWPRFPREWQSDSGLGEPEDRPVQTGAVMTAMVYRAEGKLSKEDEIEFLKHWGTDDALAAAQAR</sequence>
<comment type="caution">
    <text evidence="1">The sequence shown here is derived from an EMBL/GenBank/DDBJ whole genome shotgun (WGS) entry which is preliminary data.</text>
</comment>
<evidence type="ECO:0000313" key="1">
    <source>
        <dbReference type="EMBL" id="KAF1022023.1"/>
    </source>
</evidence>
<organism evidence="1 2">
    <name type="scientific">Paracidovorax wautersii</name>
    <dbReference type="NCBI Taxonomy" id="1177982"/>
    <lineage>
        <taxon>Bacteria</taxon>
        <taxon>Pseudomonadati</taxon>
        <taxon>Pseudomonadota</taxon>
        <taxon>Betaproteobacteria</taxon>
        <taxon>Burkholderiales</taxon>
        <taxon>Comamonadaceae</taxon>
        <taxon>Paracidovorax</taxon>
    </lineage>
</organism>
<dbReference type="AlphaFoldDB" id="A0A7V8FPX3"/>
<gene>
    <name evidence="1" type="ORF">GAK30_01363</name>
</gene>
<accession>A0A7V8FPX3</accession>
<dbReference type="EMBL" id="WNDQ01000015">
    <property type="protein sequence ID" value="KAF1022023.1"/>
    <property type="molecule type" value="Genomic_DNA"/>
</dbReference>
<reference evidence="2" key="1">
    <citation type="journal article" date="2020" name="MBio">
        <title>Horizontal gene transfer to a defensive symbiont with a reduced genome amongst a multipartite beetle microbiome.</title>
        <authorList>
            <person name="Waterworth S.C."/>
            <person name="Florez L.V."/>
            <person name="Rees E.R."/>
            <person name="Hertweck C."/>
            <person name="Kaltenpoth M."/>
            <person name="Kwan J.C."/>
        </authorList>
    </citation>
    <scope>NUCLEOTIDE SEQUENCE [LARGE SCALE GENOMIC DNA]</scope>
</reference>